<dbReference type="InterPro" id="IPR056832">
    <property type="entry name" value="ARM_TT21_2nd"/>
</dbReference>
<organism evidence="10 11">
    <name type="scientific">Trichinella spiralis</name>
    <name type="common">Trichina worm</name>
    <dbReference type="NCBI Taxonomy" id="6334"/>
    <lineage>
        <taxon>Eukaryota</taxon>
        <taxon>Metazoa</taxon>
        <taxon>Ecdysozoa</taxon>
        <taxon>Nematoda</taxon>
        <taxon>Enoplea</taxon>
        <taxon>Dorylaimia</taxon>
        <taxon>Trichinellida</taxon>
        <taxon>Trichinellidae</taxon>
        <taxon>Trichinella</taxon>
    </lineage>
</organism>
<comment type="similarity">
    <text evidence="1">Belongs to the TTC21 family.</text>
</comment>
<evidence type="ECO:0000256" key="1">
    <source>
        <dbReference type="ARBA" id="ARBA00010935"/>
    </source>
</evidence>
<dbReference type="InterPro" id="IPR056833">
    <property type="entry name" value="ARM_TT21_N"/>
</dbReference>
<dbReference type="InterPro" id="IPR011990">
    <property type="entry name" value="TPR-like_helical_dom_sf"/>
</dbReference>
<evidence type="ECO:0000259" key="8">
    <source>
        <dbReference type="Pfam" id="PF25064"/>
    </source>
</evidence>
<dbReference type="Pfam" id="PF25064">
    <property type="entry name" value="ARM_TT21_5th"/>
    <property type="match status" value="1"/>
</dbReference>
<dbReference type="Pfam" id="PF25058">
    <property type="entry name" value="ARM_TT21"/>
    <property type="match status" value="2"/>
</dbReference>
<keyword evidence="2" id="KW-0677">Repeat</keyword>
<evidence type="ECO:0000259" key="6">
    <source>
        <dbReference type="Pfam" id="PF25062"/>
    </source>
</evidence>
<keyword evidence="3 4" id="KW-0802">TPR repeat</keyword>
<name>A0ABR3K398_TRISP</name>
<feature type="domain" description="Tetratricopeptide repeat protein 21A/21B N-terminal ARM repeat" evidence="6">
    <location>
        <begin position="10"/>
        <end position="233"/>
    </location>
</feature>
<dbReference type="SUPFAM" id="SSF48371">
    <property type="entry name" value="ARM repeat"/>
    <property type="match status" value="1"/>
</dbReference>
<feature type="domain" description="Tetratricopeptide repeat protein 21A/21B fifth ARM repeats" evidence="8">
    <location>
        <begin position="905"/>
        <end position="1020"/>
    </location>
</feature>
<dbReference type="SUPFAM" id="SSF48452">
    <property type="entry name" value="TPR-like"/>
    <property type="match status" value="3"/>
</dbReference>
<dbReference type="SUPFAM" id="SSF81901">
    <property type="entry name" value="HCP-like"/>
    <property type="match status" value="1"/>
</dbReference>
<dbReference type="EMBL" id="JBEUSY010000528">
    <property type="protein sequence ID" value="KAL1227891.1"/>
    <property type="molecule type" value="Genomic_DNA"/>
</dbReference>
<protein>
    <submittedName>
        <fullName evidence="10">Tetratricopeptide repeat protein 21B</fullName>
    </submittedName>
</protein>
<dbReference type="InterPro" id="IPR019734">
    <property type="entry name" value="TPR_rpt"/>
</dbReference>
<accession>A0ABR3K398</accession>
<feature type="domain" description="Tetratricopeptide repeat protein 21A/21B C-terminal ARM" evidence="7">
    <location>
        <begin position="1056"/>
        <end position="1266"/>
    </location>
</feature>
<feature type="domain" description="Tetratricopeptide repeat protein 21A/21B fourth ARM" evidence="9">
    <location>
        <begin position="699"/>
        <end position="863"/>
    </location>
</feature>
<keyword evidence="11" id="KW-1185">Reference proteome</keyword>
<dbReference type="SMART" id="SM00028">
    <property type="entry name" value="TPR"/>
    <property type="match status" value="10"/>
</dbReference>
<dbReference type="PANTHER" id="PTHR14699">
    <property type="entry name" value="STI2 PROTEIN-RELATED"/>
    <property type="match status" value="1"/>
</dbReference>
<evidence type="ECO:0000259" key="9">
    <source>
        <dbReference type="Pfam" id="PF25068"/>
    </source>
</evidence>
<dbReference type="Proteomes" id="UP001558632">
    <property type="component" value="Unassembled WGS sequence"/>
</dbReference>
<evidence type="ECO:0000256" key="3">
    <source>
        <dbReference type="ARBA" id="ARBA00022803"/>
    </source>
</evidence>
<evidence type="ECO:0000313" key="11">
    <source>
        <dbReference type="Proteomes" id="UP001558632"/>
    </source>
</evidence>
<dbReference type="InterPro" id="IPR016024">
    <property type="entry name" value="ARM-type_fold"/>
</dbReference>
<dbReference type="Pfam" id="PF25068">
    <property type="entry name" value="ARM_TT21_4th"/>
    <property type="match status" value="1"/>
</dbReference>
<evidence type="ECO:0000313" key="10">
    <source>
        <dbReference type="EMBL" id="KAL1227891.1"/>
    </source>
</evidence>
<dbReference type="PANTHER" id="PTHR14699:SF0">
    <property type="entry name" value="TETRATRICOPEPTIDE REPEAT PROTEIN 21 HOMOLOG"/>
    <property type="match status" value="1"/>
</dbReference>
<sequence>MEQLYFQAEIFYYIRTKRIEQAIGKIQNYLETALQDEHYRFLLGICYVRKGRNSEAIKEFEKVIQKSNVHVGALLGLLEAHKACDIRDVNSLEYYEAKLESLKTKAKNEEMYSAAAFYFFNEDPKTSIEIVEDLIQNSFLSSKVYLLKGWSLLALNKDVSAAHQCFQQSNQLSECDYQNPQSAMGLAECAKLERKYDEAISIYDSILEIMPTFFPAHIEKAELYFIKKEWKNCFKEVKMGKNVASDDITMEEMEILLLIVYEGYYNEAANQFSELLEHDKITAFEGKLSWIQWTLIYCRICGRNGAILKKAKSYLELELKKHPKNFAAMASKMDEETLCCFKEIAHCQISQGTLGEAKEQMDFINAIDDQWNASYEGALFKAFMSVASKPDPKTIRLTIEAMNTTVISFINDMSKSMEFGVEFLQKLNADFIMEILKITCDLLSAESDLVHSKEIENICKSSISILSQLLRYIPGLQTAYFISARLHILEDNFPQAILELQQLLKMEDFNVNVGLLLADAYIQNNNLTEATDVINASLSCDFTVRNLPEYYMVKAKQAHLSENFEEAIQMLRNALHTFTSKKDGKNKKTESYFVVHLSEACAQLRLAKNDVEGCVYLLKNVLPDSWYYFEARKCLADVYLNYKQDVKNYIACHKEMIQSVECSEAYVLCGEAYMNICMPEKAIEMYEHAMKMRAKNINLTKMIGEAYVKSHNYSKATNYLEASLKNSNDDAIRYQLAHLLLKLKNYDKCEIIINQYIEKCTIQNAEVTNEMRNALNIAKVKELATFHELLSDLYNETNRPNESIQVLETAKALMMNVIKAEPVALIGSEDFSNYVANLSLKIGKQHQRHRNYHKAIFHYTEGLSAAPKSIPIMLALAHVYLTTGQWEECEQQCQRVLRLDKENTEALLMNVDILYQKNEKQLALENFECLLKQNPNNYHALLRIIDLSFRIGNLQYADNFIDLAMKNNPRTKHDPGFNYCKGYYEWNRGNPDGALQCFNRVRKDPQWGELATYNIVEICLNPDNQVIGSEYLEKDQSEDADSVNEGSNVKTLRISTATRLLKELRFNRNDECRYRLLENFILLASKSKADVEKALTNFLRLATASENKATNIGSIFGIAQAHKLLKQHGKAKIYLKETLSVPWNLDDAKYLEQCWLLLANTYMNQGKMDAASEILKICMQHNASCIKALEYLSLINEKQQKWAEAVSNLETAWTICKHRHPAIGYRLAYIYLKAKRYVDAVDTCHVVLNNFPDFPRIKHDILDKARLSFRT</sequence>
<evidence type="ECO:0000259" key="5">
    <source>
        <dbReference type="Pfam" id="PF25060"/>
    </source>
</evidence>
<reference evidence="10 11" key="1">
    <citation type="submission" date="2024-07" db="EMBL/GenBank/DDBJ databases">
        <title>Enhanced genomic and transcriptomic resources for Trichinella pseudospiralis and T. spiralis underpin the discovery of pronounced molecular differences between stages and species.</title>
        <authorList>
            <person name="Pasi K.K."/>
            <person name="La Rosa G."/>
            <person name="Gomez-Morales M.A."/>
            <person name="Tosini F."/>
            <person name="Sumanam S."/>
            <person name="Young N.D."/>
            <person name="Chang B.C."/>
            <person name="Robin G.B."/>
        </authorList>
    </citation>
    <scope>NUCLEOTIDE SEQUENCE [LARGE SCALE GENOMIC DNA]</scope>
    <source>
        <strain evidence="10">ISS534</strain>
    </source>
</reference>
<dbReference type="Gene3D" id="1.25.40.10">
    <property type="entry name" value="Tetratricopeptide repeat domain"/>
    <property type="match status" value="5"/>
</dbReference>
<dbReference type="Pfam" id="PF25063">
    <property type="entry name" value="ARM_TT21_C"/>
    <property type="match status" value="1"/>
</dbReference>
<dbReference type="InterPro" id="IPR056836">
    <property type="entry name" value="ARM_TT21_4th"/>
</dbReference>
<dbReference type="PROSITE" id="PS50005">
    <property type="entry name" value="TPR"/>
    <property type="match status" value="1"/>
</dbReference>
<comment type="caution">
    <text evidence="10">The sequence shown here is derived from an EMBL/GenBank/DDBJ whole genome shotgun (WGS) entry which is preliminary data.</text>
</comment>
<dbReference type="InterPro" id="IPR040364">
    <property type="entry name" value="TTC21A/TTC21B"/>
</dbReference>
<dbReference type="InterPro" id="IPR056835">
    <property type="entry name" value="ARM_TT21_5th"/>
</dbReference>
<evidence type="ECO:0000256" key="2">
    <source>
        <dbReference type="ARBA" id="ARBA00022737"/>
    </source>
</evidence>
<proteinExistence type="inferred from homology"/>
<gene>
    <name evidence="10" type="ORF">TSPI_02954</name>
</gene>
<dbReference type="InterPro" id="IPR056834">
    <property type="entry name" value="ARM_TT21_C"/>
</dbReference>
<dbReference type="Pfam" id="PF25062">
    <property type="entry name" value="ARM_TT21_N"/>
    <property type="match status" value="1"/>
</dbReference>
<dbReference type="Pfam" id="PF25060">
    <property type="entry name" value="ARM_TT21_2nd"/>
    <property type="match status" value="1"/>
</dbReference>
<evidence type="ECO:0000259" key="7">
    <source>
        <dbReference type="Pfam" id="PF25063"/>
    </source>
</evidence>
<feature type="domain" description="Tetratricopeptide repeat protein 21A/21B second ARM" evidence="5">
    <location>
        <begin position="313"/>
        <end position="524"/>
    </location>
</feature>
<evidence type="ECO:0000256" key="4">
    <source>
        <dbReference type="PROSITE-ProRule" id="PRU00339"/>
    </source>
</evidence>
<feature type="repeat" description="TPR" evidence="4">
    <location>
        <begin position="663"/>
        <end position="696"/>
    </location>
</feature>